<evidence type="ECO:0000256" key="5">
    <source>
        <dbReference type="ARBA" id="ARBA00023136"/>
    </source>
</evidence>
<dbReference type="PANTHER" id="PTHR30619">
    <property type="entry name" value="DNA INTERNALIZATION/COMPETENCE PROTEIN COMEC/REC2"/>
    <property type="match status" value="1"/>
</dbReference>
<feature type="transmembrane region" description="Helical" evidence="6">
    <location>
        <begin position="354"/>
        <end position="372"/>
    </location>
</feature>
<evidence type="ECO:0000256" key="2">
    <source>
        <dbReference type="ARBA" id="ARBA00022475"/>
    </source>
</evidence>
<sequence length="778" mass="82065">MALIFPLAAGLLLGTVMLQSQAVLPTHGLALCLAVAGGVGLLIPCAPRCGRRTAFVLVFVAASAVGFGATSLRAESRLSDRLAAGLEGIDVAVTGRIAEMPRKVDHGSGFVFETLDAPRGIPSHLQISWYRSASAGIPDLRAGQVWRLTVRLKRPHGTLNPHGSDREAMLLAEGVGATGYVREVATAHMIADEVSAPMIAVERLRQSIRDRFERALPQSPWRGVLVALAIGDQDAVSAEQWRLFARSGITHLISISGVHVTVWALVAGAALAGFWRRVPWLALRLPAQAAGALFGLLAATGYVALAGAAVPAQRSLVMLGMVALATHGGRTVRPALALASALVAVLLWDPWCVLSKGTWLSFVAVALLLWGAGQTQGSSAVRSWLAAQWAIGLGLAPALLALTGQVSLVAPLANLVAVPLVTFVLLPLELLFVVCDWAPSLDVAAWLFDWLARGLDWLAAPAWAIWQQAAAPGVLVLAASAAALWLLAPRGVPGRGAAAAVFIALLCWQPPRPPQGSFDLVMLDVGQGLATHVRTASHDLLFDTGPRYGISSDAGQRIVVPYLRGEGVARLDGLVVSHDDSDHSGGALAIIDAIAVAQTMASLPEPHPLRGTLPALRPCVRGEHWEWDGVHFDVLHPSPDHALGGNRNSCVLRVSAGAHAVLLAADIELASEDELAAAGALAPTDVVVAPHHGSRSSSGAPFIAALAPAWVMYSVGYRSRFGHPHDEVAARYREAGATDLRTDRDGAIRLHVDAEGIAVERWRETAQRYWHTGFAATR</sequence>
<dbReference type="NCBIfam" id="TIGR00360">
    <property type="entry name" value="ComEC_N-term"/>
    <property type="match status" value="1"/>
</dbReference>
<feature type="transmembrane region" description="Helical" evidence="6">
    <location>
        <begin position="331"/>
        <end position="348"/>
    </location>
</feature>
<dbReference type="Pfam" id="PF00753">
    <property type="entry name" value="Lactamase_B"/>
    <property type="match status" value="1"/>
</dbReference>
<dbReference type="GO" id="GO:0030420">
    <property type="term" value="P:establishment of competence for transformation"/>
    <property type="evidence" value="ECO:0007669"/>
    <property type="project" value="InterPro"/>
</dbReference>
<dbReference type="RefSeq" id="WP_183633658.1">
    <property type="nucleotide sequence ID" value="NZ_BAABLE010000011.1"/>
</dbReference>
<reference evidence="8 9" key="1">
    <citation type="submission" date="2020-08" db="EMBL/GenBank/DDBJ databases">
        <title>Genomic Encyclopedia of Type Strains, Phase IV (KMG-IV): sequencing the most valuable type-strain genomes for metagenomic binning, comparative biology and taxonomic classification.</title>
        <authorList>
            <person name="Goeker M."/>
        </authorList>
    </citation>
    <scope>NUCLEOTIDE SEQUENCE [LARGE SCALE GENOMIC DNA]</scope>
    <source>
        <strain evidence="8 9">DSM 106739</strain>
    </source>
</reference>
<dbReference type="PANTHER" id="PTHR30619:SF1">
    <property type="entry name" value="RECOMBINATION PROTEIN 2"/>
    <property type="match status" value="1"/>
</dbReference>
<evidence type="ECO:0000256" key="6">
    <source>
        <dbReference type="SAM" id="Phobius"/>
    </source>
</evidence>
<feature type="transmembrane region" description="Helical" evidence="6">
    <location>
        <begin position="252"/>
        <end position="275"/>
    </location>
</feature>
<feature type="transmembrane region" description="Helical" evidence="6">
    <location>
        <begin position="287"/>
        <end position="310"/>
    </location>
</feature>
<evidence type="ECO:0000259" key="7">
    <source>
        <dbReference type="SMART" id="SM00849"/>
    </source>
</evidence>
<comment type="caution">
    <text evidence="8">The sequence shown here is derived from an EMBL/GenBank/DDBJ whole genome shotgun (WGS) entry which is preliminary data.</text>
</comment>
<feature type="transmembrane region" description="Helical" evidence="6">
    <location>
        <begin position="408"/>
        <end position="431"/>
    </location>
</feature>
<dbReference type="InterPro" id="IPR052159">
    <property type="entry name" value="Competence_DNA_uptake"/>
</dbReference>
<organism evidence="8 9">
    <name type="scientific">Niveibacterium umoris</name>
    <dbReference type="NCBI Taxonomy" id="1193620"/>
    <lineage>
        <taxon>Bacteria</taxon>
        <taxon>Pseudomonadati</taxon>
        <taxon>Pseudomonadota</taxon>
        <taxon>Betaproteobacteria</taxon>
        <taxon>Rhodocyclales</taxon>
        <taxon>Rhodocyclaceae</taxon>
        <taxon>Niveibacterium</taxon>
    </lineage>
</organism>
<evidence type="ECO:0000256" key="1">
    <source>
        <dbReference type="ARBA" id="ARBA00004651"/>
    </source>
</evidence>
<dbReference type="EMBL" id="JACIET010000001">
    <property type="protein sequence ID" value="MBB4012142.1"/>
    <property type="molecule type" value="Genomic_DNA"/>
</dbReference>
<protein>
    <submittedName>
        <fullName evidence="8">Competence protein ComEC</fullName>
    </submittedName>
</protein>
<keyword evidence="4 6" id="KW-1133">Transmembrane helix</keyword>
<evidence type="ECO:0000256" key="3">
    <source>
        <dbReference type="ARBA" id="ARBA00022692"/>
    </source>
</evidence>
<name>A0A840BKJ5_9RHOO</name>
<dbReference type="GO" id="GO:0005886">
    <property type="term" value="C:plasma membrane"/>
    <property type="evidence" value="ECO:0007669"/>
    <property type="project" value="UniProtKB-SubCell"/>
</dbReference>
<dbReference type="Pfam" id="PF13567">
    <property type="entry name" value="DUF4131"/>
    <property type="match status" value="1"/>
</dbReference>
<gene>
    <name evidence="8" type="ORF">GGR36_001450</name>
</gene>
<dbReference type="InterPro" id="IPR036866">
    <property type="entry name" value="RibonucZ/Hydroxyglut_hydro"/>
</dbReference>
<dbReference type="Pfam" id="PF03772">
    <property type="entry name" value="Competence"/>
    <property type="match status" value="1"/>
</dbReference>
<feature type="transmembrane region" description="Helical" evidence="6">
    <location>
        <begin position="28"/>
        <end position="46"/>
    </location>
</feature>
<dbReference type="Gene3D" id="3.60.15.10">
    <property type="entry name" value="Ribonuclease Z/Hydroxyacylglutathione hydrolase-like"/>
    <property type="match status" value="1"/>
</dbReference>
<keyword evidence="3 6" id="KW-0812">Transmembrane</keyword>
<evidence type="ECO:0000313" key="8">
    <source>
        <dbReference type="EMBL" id="MBB4012142.1"/>
    </source>
</evidence>
<dbReference type="NCBIfam" id="TIGR00361">
    <property type="entry name" value="ComEC_Rec2"/>
    <property type="match status" value="1"/>
</dbReference>
<dbReference type="InterPro" id="IPR001279">
    <property type="entry name" value="Metallo-B-lactamas"/>
</dbReference>
<keyword evidence="5 6" id="KW-0472">Membrane</keyword>
<comment type="subcellular location">
    <subcellularLocation>
        <location evidence="1">Cell membrane</location>
        <topology evidence="1">Multi-pass membrane protein</topology>
    </subcellularLocation>
</comment>
<dbReference type="InterPro" id="IPR025405">
    <property type="entry name" value="DUF4131"/>
</dbReference>
<dbReference type="AlphaFoldDB" id="A0A840BKJ5"/>
<feature type="transmembrane region" description="Helical" evidence="6">
    <location>
        <begin position="384"/>
        <end position="402"/>
    </location>
</feature>
<accession>A0A840BKJ5</accession>
<keyword evidence="9" id="KW-1185">Reference proteome</keyword>
<evidence type="ECO:0000256" key="4">
    <source>
        <dbReference type="ARBA" id="ARBA00022989"/>
    </source>
</evidence>
<proteinExistence type="predicted"/>
<dbReference type="SUPFAM" id="SSF56281">
    <property type="entry name" value="Metallo-hydrolase/oxidoreductase"/>
    <property type="match status" value="1"/>
</dbReference>
<dbReference type="InterPro" id="IPR004477">
    <property type="entry name" value="ComEC_N"/>
</dbReference>
<dbReference type="InterPro" id="IPR004797">
    <property type="entry name" value="Competence_ComEC/Rec2"/>
</dbReference>
<keyword evidence="2" id="KW-1003">Cell membrane</keyword>
<feature type="domain" description="Metallo-beta-lactamase" evidence="7">
    <location>
        <begin position="527"/>
        <end position="717"/>
    </location>
</feature>
<dbReference type="Proteomes" id="UP000561045">
    <property type="component" value="Unassembled WGS sequence"/>
</dbReference>
<evidence type="ECO:0000313" key="9">
    <source>
        <dbReference type="Proteomes" id="UP000561045"/>
    </source>
</evidence>
<dbReference type="CDD" id="cd07731">
    <property type="entry name" value="ComA-like_MBL-fold"/>
    <property type="match status" value="1"/>
</dbReference>
<dbReference type="SMART" id="SM00849">
    <property type="entry name" value="Lactamase_B"/>
    <property type="match status" value="1"/>
</dbReference>
<dbReference type="InterPro" id="IPR035681">
    <property type="entry name" value="ComA-like_MBL"/>
</dbReference>
<feature type="transmembrane region" description="Helical" evidence="6">
    <location>
        <begin position="469"/>
        <end position="488"/>
    </location>
</feature>